<feature type="signal peptide" evidence="2">
    <location>
        <begin position="1"/>
        <end position="27"/>
    </location>
</feature>
<dbReference type="Proteomes" id="UP000516122">
    <property type="component" value="Chromosome"/>
</dbReference>
<dbReference type="InterPro" id="IPR025711">
    <property type="entry name" value="PepSY"/>
</dbReference>
<reference evidence="4 5" key="1">
    <citation type="submission" date="2020-08" db="EMBL/GenBank/DDBJ databases">
        <title>Enterococcus faecalis SF28073 genome assembly.</title>
        <authorList>
            <person name="Duerkop B.A."/>
            <person name="Johnson C.N."/>
        </authorList>
    </citation>
    <scope>NUCLEOTIDE SEQUENCE [LARGE SCALE GENOMIC DNA]</scope>
    <source>
        <strain evidence="4 5">SF28073</strain>
    </source>
</reference>
<proteinExistence type="predicted"/>
<feature type="chain" id="PRO_5038429671" evidence="2">
    <location>
        <begin position="28"/>
        <end position="217"/>
    </location>
</feature>
<feature type="region of interest" description="Disordered" evidence="1">
    <location>
        <begin position="34"/>
        <end position="68"/>
    </location>
</feature>
<gene>
    <name evidence="4" type="ORF">H9Q64_14035</name>
</gene>
<evidence type="ECO:0000256" key="1">
    <source>
        <dbReference type="SAM" id="MobiDB-lite"/>
    </source>
</evidence>
<dbReference type="AlphaFoldDB" id="A0A7H0FNE7"/>
<sequence length="217" mass="24085">MIKRKEGCLMKKILYGALTGLALFLVAGCTPKTPTAVSPTNEQKETAISTSETSSSVQQEATTTSEKTSAVAVSLEKVTTAFEKKYPEAKITSLQLDTDFGRYFYEIEGVDQQKEYQVEVNAETGEFTKEKVETLDADEQNGVKMQEEALDLTKIISREQATTLAEKAAKVGQATDWKLEKELGITYWEVKVKEGQQKIEVKIDAHSGKILTTERDD</sequence>
<evidence type="ECO:0000256" key="2">
    <source>
        <dbReference type="SAM" id="SignalP"/>
    </source>
</evidence>
<dbReference type="EMBL" id="CP060804">
    <property type="protein sequence ID" value="QNP37563.1"/>
    <property type="molecule type" value="Genomic_DNA"/>
</dbReference>
<organism evidence="4 5">
    <name type="scientific">Enterococcus faecalis</name>
    <name type="common">Streptococcus faecalis</name>
    <dbReference type="NCBI Taxonomy" id="1351"/>
    <lineage>
        <taxon>Bacteria</taxon>
        <taxon>Bacillati</taxon>
        <taxon>Bacillota</taxon>
        <taxon>Bacilli</taxon>
        <taxon>Lactobacillales</taxon>
        <taxon>Enterococcaceae</taxon>
        <taxon>Enterococcus</taxon>
    </lineage>
</organism>
<evidence type="ECO:0000259" key="3">
    <source>
        <dbReference type="Pfam" id="PF03413"/>
    </source>
</evidence>
<feature type="compositionally biased region" description="Low complexity" evidence="1">
    <location>
        <begin position="46"/>
        <end position="66"/>
    </location>
</feature>
<dbReference type="Pfam" id="PF03413">
    <property type="entry name" value="PepSY"/>
    <property type="match status" value="2"/>
</dbReference>
<dbReference type="PROSITE" id="PS51257">
    <property type="entry name" value="PROKAR_LIPOPROTEIN"/>
    <property type="match status" value="1"/>
</dbReference>
<protein>
    <submittedName>
        <fullName evidence="4">PepSY domain-containing protein</fullName>
    </submittedName>
</protein>
<evidence type="ECO:0000313" key="5">
    <source>
        <dbReference type="Proteomes" id="UP000516122"/>
    </source>
</evidence>
<evidence type="ECO:0000313" key="4">
    <source>
        <dbReference type="EMBL" id="QNP37563.1"/>
    </source>
</evidence>
<dbReference type="Gene3D" id="3.10.450.40">
    <property type="match status" value="2"/>
</dbReference>
<accession>A0A7H0FNE7</accession>
<feature type="domain" description="PepSY" evidence="3">
    <location>
        <begin position="73"/>
        <end position="130"/>
    </location>
</feature>
<name>A0A7H0FNE7_ENTFL</name>
<feature type="domain" description="PepSY" evidence="3">
    <location>
        <begin position="156"/>
        <end position="213"/>
    </location>
</feature>
<dbReference type="RefSeq" id="WP_002383278.1">
    <property type="nucleotide sequence ID" value="NZ_CABGRP010000003.1"/>
</dbReference>
<keyword evidence="2" id="KW-0732">Signal</keyword>